<sequence length="75" mass="8591">MMMWAFSIGKIWSKVAGEIWGREVDQKRRNHGGKSKDGREMANLSAVLGFLKKSRDFYCTTGTKVTFYCIIHTKS</sequence>
<dbReference type="Proteomes" id="UP000327157">
    <property type="component" value="Unassembled WGS sequence"/>
</dbReference>
<protein>
    <submittedName>
        <fullName evidence="1">Receptor-like protein kinase FERONIA</fullName>
    </submittedName>
</protein>
<name>A0A5N5I5N5_9ROSA</name>
<dbReference type="AlphaFoldDB" id="A0A5N5I5N5"/>
<reference evidence="1 2" key="1">
    <citation type="submission" date="2019-09" db="EMBL/GenBank/DDBJ databases">
        <authorList>
            <person name="Ou C."/>
        </authorList>
    </citation>
    <scope>NUCLEOTIDE SEQUENCE [LARGE SCALE GENOMIC DNA]</scope>
    <source>
        <strain evidence="1">S2</strain>
        <tissue evidence="1">Leaf</tissue>
    </source>
</reference>
<organism evidence="1 2">
    <name type="scientific">Pyrus ussuriensis x Pyrus communis</name>
    <dbReference type="NCBI Taxonomy" id="2448454"/>
    <lineage>
        <taxon>Eukaryota</taxon>
        <taxon>Viridiplantae</taxon>
        <taxon>Streptophyta</taxon>
        <taxon>Embryophyta</taxon>
        <taxon>Tracheophyta</taxon>
        <taxon>Spermatophyta</taxon>
        <taxon>Magnoliopsida</taxon>
        <taxon>eudicotyledons</taxon>
        <taxon>Gunneridae</taxon>
        <taxon>Pentapetalae</taxon>
        <taxon>rosids</taxon>
        <taxon>fabids</taxon>
        <taxon>Rosales</taxon>
        <taxon>Rosaceae</taxon>
        <taxon>Amygdaloideae</taxon>
        <taxon>Maleae</taxon>
        <taxon>Pyrus</taxon>
    </lineage>
</organism>
<proteinExistence type="predicted"/>
<accession>A0A5N5I5N5</accession>
<dbReference type="EMBL" id="SMOL01000064">
    <property type="protein sequence ID" value="KAB2634443.1"/>
    <property type="molecule type" value="Genomic_DNA"/>
</dbReference>
<gene>
    <name evidence="1" type="ORF">D8674_038704</name>
</gene>
<keyword evidence="1" id="KW-0808">Transferase</keyword>
<keyword evidence="1" id="KW-0675">Receptor</keyword>
<reference evidence="1 2" key="2">
    <citation type="submission" date="2019-11" db="EMBL/GenBank/DDBJ databases">
        <title>A de novo genome assembly of a pear dwarfing rootstock.</title>
        <authorList>
            <person name="Wang F."/>
            <person name="Wang J."/>
            <person name="Li S."/>
            <person name="Zhang Y."/>
            <person name="Fang M."/>
            <person name="Ma L."/>
            <person name="Zhao Y."/>
            <person name="Jiang S."/>
        </authorList>
    </citation>
    <scope>NUCLEOTIDE SEQUENCE [LARGE SCALE GENOMIC DNA]</scope>
    <source>
        <strain evidence="1">S2</strain>
        <tissue evidence="1">Leaf</tissue>
    </source>
</reference>
<keyword evidence="2" id="KW-1185">Reference proteome</keyword>
<dbReference type="GO" id="GO:0016301">
    <property type="term" value="F:kinase activity"/>
    <property type="evidence" value="ECO:0007669"/>
    <property type="project" value="UniProtKB-KW"/>
</dbReference>
<evidence type="ECO:0000313" key="2">
    <source>
        <dbReference type="Proteomes" id="UP000327157"/>
    </source>
</evidence>
<evidence type="ECO:0000313" key="1">
    <source>
        <dbReference type="EMBL" id="KAB2634443.1"/>
    </source>
</evidence>
<keyword evidence="1" id="KW-0418">Kinase</keyword>
<comment type="caution">
    <text evidence="1">The sequence shown here is derived from an EMBL/GenBank/DDBJ whole genome shotgun (WGS) entry which is preliminary data.</text>
</comment>